<accession>A0ABS5L390</accession>
<keyword evidence="2" id="KW-1185">Reference proteome</keyword>
<protein>
    <submittedName>
        <fullName evidence="1">Uncharacterized protein</fullName>
    </submittedName>
</protein>
<reference evidence="1 2" key="1">
    <citation type="submission" date="2020-02" db="EMBL/GenBank/DDBJ databases">
        <title>Acidophilic actinobacteria isolated from forest soil.</title>
        <authorList>
            <person name="Golinska P."/>
        </authorList>
    </citation>
    <scope>NUCLEOTIDE SEQUENCE [LARGE SCALE GENOMIC DNA]</scope>
    <source>
        <strain evidence="1 2">NL8</strain>
    </source>
</reference>
<dbReference type="InterPro" id="IPR046492">
    <property type="entry name" value="DUF6585"/>
</dbReference>
<name>A0ABS5L390_9ACTN</name>
<organism evidence="1 2">
    <name type="scientific">Catenulispora pinistramenti</name>
    <dbReference type="NCBI Taxonomy" id="2705254"/>
    <lineage>
        <taxon>Bacteria</taxon>
        <taxon>Bacillati</taxon>
        <taxon>Actinomycetota</taxon>
        <taxon>Actinomycetes</taxon>
        <taxon>Catenulisporales</taxon>
        <taxon>Catenulisporaceae</taxon>
        <taxon>Catenulispora</taxon>
    </lineage>
</organism>
<proteinExistence type="predicted"/>
<dbReference type="RefSeq" id="WP_212018733.1">
    <property type="nucleotide sequence ID" value="NZ_JAAFYZ010000211.1"/>
</dbReference>
<comment type="caution">
    <text evidence="1">The sequence shown here is derived from an EMBL/GenBank/DDBJ whole genome shotgun (WGS) entry which is preliminary data.</text>
</comment>
<dbReference type="Proteomes" id="UP000730482">
    <property type="component" value="Unassembled WGS sequence"/>
</dbReference>
<dbReference type="EMBL" id="JAAFYZ010000211">
    <property type="protein sequence ID" value="MBS2552789.1"/>
    <property type="molecule type" value="Genomic_DNA"/>
</dbReference>
<evidence type="ECO:0000313" key="2">
    <source>
        <dbReference type="Proteomes" id="UP000730482"/>
    </source>
</evidence>
<gene>
    <name evidence="1" type="ORF">KGQ19_38640</name>
</gene>
<evidence type="ECO:0000313" key="1">
    <source>
        <dbReference type="EMBL" id="MBS2552789.1"/>
    </source>
</evidence>
<sequence length="222" mass="24520">MASVEELVEIEERFRTIGYTEGLGRMWGFYPAVIRPASRLWPDVRANIRNAGRAAATFESGLTVLADQQQILVFRWHDTTALQRIVEHRRNGTLLRTTYQYQLTGPDGVPLTLAGGLADPQKWGREIQDGITRARLPVALQTVASGSALAFGPIEVNRRTVTAGGRSVPWSDVERIKVDKGEVSVRVAGKWLALIRTDVSRIPNFFVFYALAEALRTSAGSG</sequence>
<dbReference type="Pfam" id="PF20226">
    <property type="entry name" value="DUF6585"/>
    <property type="match status" value="1"/>
</dbReference>